<gene>
    <name evidence="2" type="ORF">BLNAU_16410</name>
</gene>
<protein>
    <submittedName>
        <fullName evidence="2">Uncharacterized protein</fullName>
    </submittedName>
</protein>
<dbReference type="Proteomes" id="UP001281761">
    <property type="component" value="Unassembled WGS sequence"/>
</dbReference>
<sequence>MELEKQQALSLSDQIKTLKEENTQLLEKTRQQDEKHQILLNEKRSVETERAEWKERSSRAERELKQTRALVMEEERRRWEETNARLTRETAENEAKLKKAEDALRTLQAAPGQTTLAHLPPSVKSTQ</sequence>
<evidence type="ECO:0000256" key="1">
    <source>
        <dbReference type="SAM" id="MobiDB-lite"/>
    </source>
</evidence>
<comment type="caution">
    <text evidence="2">The sequence shown here is derived from an EMBL/GenBank/DDBJ whole genome shotgun (WGS) entry which is preliminary data.</text>
</comment>
<evidence type="ECO:0000313" key="3">
    <source>
        <dbReference type="Proteomes" id="UP001281761"/>
    </source>
</evidence>
<organism evidence="2 3">
    <name type="scientific">Blattamonas nauphoetae</name>
    <dbReference type="NCBI Taxonomy" id="2049346"/>
    <lineage>
        <taxon>Eukaryota</taxon>
        <taxon>Metamonada</taxon>
        <taxon>Preaxostyla</taxon>
        <taxon>Oxymonadida</taxon>
        <taxon>Blattamonas</taxon>
    </lineage>
</organism>
<name>A0ABQ9XCS9_9EUKA</name>
<proteinExistence type="predicted"/>
<feature type="region of interest" description="Disordered" evidence="1">
    <location>
        <begin position="87"/>
        <end position="127"/>
    </location>
</feature>
<accession>A0ABQ9XCS9</accession>
<feature type="compositionally biased region" description="Basic and acidic residues" evidence="1">
    <location>
        <begin position="87"/>
        <end position="104"/>
    </location>
</feature>
<dbReference type="EMBL" id="JARBJD010000171">
    <property type="protein sequence ID" value="KAK2948669.1"/>
    <property type="molecule type" value="Genomic_DNA"/>
</dbReference>
<evidence type="ECO:0000313" key="2">
    <source>
        <dbReference type="EMBL" id="KAK2948669.1"/>
    </source>
</evidence>
<keyword evidence="3" id="KW-1185">Reference proteome</keyword>
<reference evidence="2 3" key="1">
    <citation type="journal article" date="2022" name="bioRxiv">
        <title>Genomics of Preaxostyla Flagellates Illuminates Evolutionary Transitions and the Path Towards Mitochondrial Loss.</title>
        <authorList>
            <person name="Novak L.V.F."/>
            <person name="Treitli S.C."/>
            <person name="Pyrih J."/>
            <person name="Halakuc P."/>
            <person name="Pipaliya S.V."/>
            <person name="Vacek V."/>
            <person name="Brzon O."/>
            <person name="Soukal P."/>
            <person name="Eme L."/>
            <person name="Dacks J.B."/>
            <person name="Karnkowska A."/>
            <person name="Elias M."/>
            <person name="Hampl V."/>
        </authorList>
    </citation>
    <scope>NUCLEOTIDE SEQUENCE [LARGE SCALE GENOMIC DNA]</scope>
    <source>
        <strain evidence="2">NAU3</strain>
        <tissue evidence="2">Gut</tissue>
    </source>
</reference>